<dbReference type="OrthoDB" id="5977530at2759"/>
<reference evidence="2" key="1">
    <citation type="submission" date="2023-01" db="EMBL/GenBank/DDBJ databases">
        <title>Genome assembly of the deep-sea coral Lophelia pertusa.</title>
        <authorList>
            <person name="Herrera S."/>
            <person name="Cordes E."/>
        </authorList>
    </citation>
    <scope>NUCLEOTIDE SEQUENCE</scope>
    <source>
        <strain evidence="2">USNM1676648</strain>
        <tissue evidence="2">Polyp</tissue>
    </source>
</reference>
<sequence length="139" mass="15673">MPVATRSCTKQKRRPRIEDETPATSKSTNRRYPTRSSAKRKIIDQENEGKGLEPPSKKHMNNTKEIDNNRSPSLEKSVSDLTAIPNDNGTVLKTPAGCIAARIRSYSALRRSQWKKNDKVGIDRENTRACRSPLRQGLL</sequence>
<comment type="caution">
    <text evidence="2">The sequence shown here is derived from an EMBL/GenBank/DDBJ whole genome shotgun (WGS) entry which is preliminary data.</text>
</comment>
<feature type="compositionally biased region" description="Basic residues" evidence="1">
    <location>
        <begin position="28"/>
        <end position="40"/>
    </location>
</feature>
<dbReference type="EMBL" id="MU825418">
    <property type="protein sequence ID" value="KAJ7390326.1"/>
    <property type="molecule type" value="Genomic_DNA"/>
</dbReference>
<protein>
    <submittedName>
        <fullName evidence="2">Uncharacterized protein</fullName>
    </submittedName>
</protein>
<evidence type="ECO:0000256" key="1">
    <source>
        <dbReference type="SAM" id="MobiDB-lite"/>
    </source>
</evidence>
<feature type="region of interest" description="Disordered" evidence="1">
    <location>
        <begin position="1"/>
        <end position="91"/>
    </location>
</feature>
<accession>A0A9X0D8D1</accession>
<proteinExistence type="predicted"/>
<gene>
    <name evidence="2" type="ORF">OS493_026202</name>
</gene>
<evidence type="ECO:0000313" key="2">
    <source>
        <dbReference type="EMBL" id="KAJ7390326.1"/>
    </source>
</evidence>
<organism evidence="2 3">
    <name type="scientific">Desmophyllum pertusum</name>
    <dbReference type="NCBI Taxonomy" id="174260"/>
    <lineage>
        <taxon>Eukaryota</taxon>
        <taxon>Metazoa</taxon>
        <taxon>Cnidaria</taxon>
        <taxon>Anthozoa</taxon>
        <taxon>Hexacorallia</taxon>
        <taxon>Scleractinia</taxon>
        <taxon>Caryophylliina</taxon>
        <taxon>Caryophylliidae</taxon>
        <taxon>Desmophyllum</taxon>
    </lineage>
</organism>
<dbReference type="AlphaFoldDB" id="A0A9X0D8D1"/>
<keyword evidence="3" id="KW-1185">Reference proteome</keyword>
<name>A0A9X0D8D1_9CNID</name>
<dbReference type="Proteomes" id="UP001163046">
    <property type="component" value="Unassembled WGS sequence"/>
</dbReference>
<feature type="compositionally biased region" description="Polar residues" evidence="1">
    <location>
        <begin position="69"/>
        <end position="91"/>
    </location>
</feature>
<evidence type="ECO:0000313" key="3">
    <source>
        <dbReference type="Proteomes" id="UP001163046"/>
    </source>
</evidence>
<feature type="compositionally biased region" description="Basic and acidic residues" evidence="1">
    <location>
        <begin position="41"/>
        <end position="51"/>
    </location>
</feature>